<evidence type="ECO:0000313" key="3">
    <source>
        <dbReference type="EMBL" id="CAF3513246.1"/>
    </source>
</evidence>
<dbReference type="EMBL" id="CAJOBS010000281">
    <property type="protein sequence ID" value="CAF4542210.1"/>
    <property type="molecule type" value="Genomic_DNA"/>
</dbReference>
<dbReference type="Proteomes" id="UP000663825">
    <property type="component" value="Unassembled WGS sequence"/>
</dbReference>
<dbReference type="Proteomes" id="UP000663869">
    <property type="component" value="Unassembled WGS sequence"/>
</dbReference>
<dbReference type="EMBL" id="CAJOBP010004806">
    <property type="protein sequence ID" value="CAF4451680.1"/>
    <property type="molecule type" value="Genomic_DNA"/>
</dbReference>
<gene>
    <name evidence="4" type="ORF">FME351_LOCUS27106</name>
    <name evidence="3" type="ORF">GRG538_LOCUS18314</name>
    <name evidence="2" type="ORF">KIK155_LOCUS6911</name>
    <name evidence="8" type="ORF">QYT958_LOCUS11981</name>
    <name evidence="1" type="ORF">TIS948_LOCUS6184</name>
    <name evidence="7" type="ORF">TOA249_LOCUS6572</name>
    <name evidence="5" type="ORF">TSG867_LOCUS16306</name>
    <name evidence="6" type="ORF">UJA718_LOCUS22835</name>
</gene>
<comment type="caution">
    <text evidence="4">The sequence shown here is derived from an EMBL/GenBank/DDBJ whole genome shotgun (WGS) entry which is preliminary data.</text>
</comment>
<reference evidence="4" key="1">
    <citation type="submission" date="2021-02" db="EMBL/GenBank/DDBJ databases">
        <authorList>
            <person name="Nowell W R."/>
        </authorList>
    </citation>
    <scope>NUCLEOTIDE SEQUENCE</scope>
</reference>
<dbReference type="Proteomes" id="UP000663862">
    <property type="component" value="Unassembled WGS sequence"/>
</dbReference>
<dbReference type="Proteomes" id="UP000663872">
    <property type="component" value="Unassembled WGS sequence"/>
</dbReference>
<evidence type="ECO:0000313" key="1">
    <source>
        <dbReference type="EMBL" id="CAF3088359.1"/>
    </source>
</evidence>
<dbReference type="EMBL" id="CAJNYV010000852">
    <property type="protein sequence ID" value="CAF3387864.1"/>
    <property type="molecule type" value="Genomic_DNA"/>
</dbReference>
<dbReference type="Proteomes" id="UP000663838">
    <property type="component" value="Unassembled WGS sequence"/>
</dbReference>
<evidence type="ECO:0000313" key="6">
    <source>
        <dbReference type="EMBL" id="CAF4451680.1"/>
    </source>
</evidence>
<evidence type="ECO:0000313" key="2">
    <source>
        <dbReference type="EMBL" id="CAF3387864.1"/>
    </source>
</evidence>
<dbReference type="Proteomes" id="UP000663873">
    <property type="component" value="Unassembled WGS sequence"/>
</dbReference>
<dbReference type="AlphaFoldDB" id="A0A818U1C4"/>
<dbReference type="EMBL" id="CAJNXB010000716">
    <property type="protein sequence ID" value="CAF3088359.1"/>
    <property type="molecule type" value="Genomic_DNA"/>
</dbReference>
<evidence type="ECO:0000313" key="7">
    <source>
        <dbReference type="EMBL" id="CAF4542210.1"/>
    </source>
</evidence>
<dbReference type="EMBL" id="CAJNYT010002981">
    <property type="protein sequence ID" value="CAF3513246.1"/>
    <property type="molecule type" value="Genomic_DNA"/>
</dbReference>
<dbReference type="EMBL" id="CAJNYU010003665">
    <property type="protein sequence ID" value="CAF3691711.1"/>
    <property type="molecule type" value="Genomic_DNA"/>
</dbReference>
<evidence type="ECO:0000313" key="10">
    <source>
        <dbReference type="Proteomes" id="UP000663873"/>
    </source>
</evidence>
<accession>A0A818U1C4</accession>
<evidence type="ECO:0000313" key="5">
    <source>
        <dbReference type="EMBL" id="CAF4442431.1"/>
    </source>
</evidence>
<dbReference type="OrthoDB" id="10037856at2759"/>
<evidence type="ECO:0000313" key="4">
    <source>
        <dbReference type="EMBL" id="CAF3691711.1"/>
    </source>
</evidence>
<keyword evidence="10" id="KW-1185">Reference proteome</keyword>
<dbReference type="Proteomes" id="UP000663865">
    <property type="component" value="Unassembled WGS sequence"/>
</dbReference>
<evidence type="ECO:0000313" key="8">
    <source>
        <dbReference type="EMBL" id="CAF4607518.1"/>
    </source>
</evidence>
<name>A0A818U1C4_9BILA</name>
<evidence type="ECO:0000313" key="9">
    <source>
        <dbReference type="Proteomes" id="UP000663869"/>
    </source>
</evidence>
<dbReference type="Proteomes" id="UP000663848">
    <property type="component" value="Unassembled WGS sequence"/>
</dbReference>
<sequence>MPREQVEWFTKESVHDSDKIQARQRCTYYSIVNVNKKNYPYLSSYEQEQTWTLTRTISNNHKRYQSSIENIHLTMPTSSLKTKRRDYENISVIKNRSNSLVPTQKYTSSLSSSSSSSSLLSLHYPSINKNSFVNPIQKTVPVKAITKTNSNSKINSKTQSSLPSTKSMRTIPVTGDFVVRI</sequence>
<dbReference type="EMBL" id="CAJOBQ010000990">
    <property type="protein sequence ID" value="CAF4442431.1"/>
    <property type="molecule type" value="Genomic_DNA"/>
</dbReference>
<protein>
    <submittedName>
        <fullName evidence="4">Uncharacterized protein</fullName>
    </submittedName>
</protein>
<organism evidence="4 9">
    <name type="scientific">Rotaria socialis</name>
    <dbReference type="NCBI Taxonomy" id="392032"/>
    <lineage>
        <taxon>Eukaryota</taxon>
        <taxon>Metazoa</taxon>
        <taxon>Spiralia</taxon>
        <taxon>Gnathifera</taxon>
        <taxon>Rotifera</taxon>
        <taxon>Eurotatoria</taxon>
        <taxon>Bdelloidea</taxon>
        <taxon>Philodinida</taxon>
        <taxon>Philodinidae</taxon>
        <taxon>Rotaria</taxon>
    </lineage>
</organism>
<proteinExistence type="predicted"/>
<dbReference type="EMBL" id="CAJOBR010001424">
    <property type="protein sequence ID" value="CAF4607518.1"/>
    <property type="molecule type" value="Genomic_DNA"/>
</dbReference>